<name>A0A914DM12_9BILA</name>
<evidence type="ECO:0000313" key="2">
    <source>
        <dbReference type="WBParaSite" id="ACRNAN_scaffold3039.g23113.t1"/>
    </source>
</evidence>
<accession>A0A914DM12</accession>
<keyword evidence="1" id="KW-1185">Reference proteome</keyword>
<dbReference type="Proteomes" id="UP000887540">
    <property type="component" value="Unplaced"/>
</dbReference>
<protein>
    <submittedName>
        <fullName evidence="2">Uncharacterized protein</fullName>
    </submittedName>
</protein>
<organism evidence="1 2">
    <name type="scientific">Acrobeloides nanus</name>
    <dbReference type="NCBI Taxonomy" id="290746"/>
    <lineage>
        <taxon>Eukaryota</taxon>
        <taxon>Metazoa</taxon>
        <taxon>Ecdysozoa</taxon>
        <taxon>Nematoda</taxon>
        <taxon>Chromadorea</taxon>
        <taxon>Rhabditida</taxon>
        <taxon>Tylenchina</taxon>
        <taxon>Cephalobomorpha</taxon>
        <taxon>Cephaloboidea</taxon>
        <taxon>Cephalobidae</taxon>
        <taxon>Acrobeloides</taxon>
    </lineage>
</organism>
<evidence type="ECO:0000313" key="1">
    <source>
        <dbReference type="Proteomes" id="UP000887540"/>
    </source>
</evidence>
<sequence length="119" mass="13359">MGSVNTTLQQSTSVISLRKRFSQRKRISNDNMIRPLDRGDWAGSVAILIGASCLQITGGARFRGLTEAIYKGCGYEEVLKRIMENEVLAYELRVLDEDPNEKPEHKSSLVSNRLKIMTS</sequence>
<dbReference type="AlphaFoldDB" id="A0A914DM12"/>
<dbReference type="WBParaSite" id="ACRNAN_scaffold3039.g23113.t1">
    <property type="protein sequence ID" value="ACRNAN_scaffold3039.g23113.t1"/>
    <property type="gene ID" value="ACRNAN_scaffold3039.g23113"/>
</dbReference>
<proteinExistence type="predicted"/>
<reference evidence="2" key="1">
    <citation type="submission" date="2022-11" db="UniProtKB">
        <authorList>
            <consortium name="WormBaseParasite"/>
        </authorList>
    </citation>
    <scope>IDENTIFICATION</scope>
</reference>